<evidence type="ECO:0000256" key="2">
    <source>
        <dbReference type="ARBA" id="ARBA00023002"/>
    </source>
</evidence>
<evidence type="ECO:0000256" key="4">
    <source>
        <dbReference type="ARBA" id="ARBA00049556"/>
    </source>
</evidence>
<comment type="catalytic activity">
    <reaction evidence="4">
        <text>a (3S)-3-hydroxyacyl-CoA + NAD(+) = a 3-oxoacyl-CoA + NADH + H(+)</text>
        <dbReference type="Rhea" id="RHEA:22432"/>
        <dbReference type="ChEBI" id="CHEBI:15378"/>
        <dbReference type="ChEBI" id="CHEBI:57318"/>
        <dbReference type="ChEBI" id="CHEBI:57540"/>
        <dbReference type="ChEBI" id="CHEBI:57945"/>
        <dbReference type="ChEBI" id="CHEBI:90726"/>
        <dbReference type="EC" id="1.1.1.35"/>
    </reaction>
</comment>
<keyword evidence="2" id="KW-0560">Oxidoreductase</keyword>
<sequence>MSMNRTGTVKRAAVIGSGVMGAGIAAHLANAGMRVLLLDVVPQTLLPEEEKRGLTLSSSQVRSRLAQAAVARMARTQPAPLYEPSFAGRITAGNLEDHLAGLSEVDWIVEAVVERLDVKRSLFAKVETVWKPGTIVTSNTSGLSVAEMAEGRSEAFRRHFAVTHFFNPPRYMKLVEVVPTADTDPGVTALLTAVCEERLGKGVVVAKDTPNFIANRIGTYGMLVTLEEGLKFGLTVEEADALTGPAMGRPKTATFRMLDLVGLDTLLHVVDNVREKSTDAAERETFARPPLLEKLVASGRLGEKSGGGFYRKIKGPRGGSEIESLDLESLAYRAKIPVKGPIIDAAKAAKGTGGKVRALIGTDPKHKYAQFAWQTIKRTLLYSAALVGVIADSITDIDKAMKWGFSWELGPFELWDALGLEKSVARMKAEGDLVPDWVEAWIAEGNGSFYKVQEGKRLVYAGGGGGYAAEEISPDEISLAALKEAGRTVLRTSDASLIDLGDDVVCLEFHSPNNAIGGDILTAIRRTADEVSRNWRGLVIANEGRNFCVGANLLLLLMEAQNGEWDEVEDIIRMFQSSMYAIKKLDRPVVAAPHRMTLGGGVEACLPADRIIFSPETYFGLVETGVGLIPAGGGSKEAAVMAAARAGGGDIQPHLNALFETVAMAKTSSSGFDVDRIGLKRPQDRVIMRQDARIAEAKRAVLELDRAGYTPQPETRVRVAGREGKAVLRMGVHGLLLGGQISEHDALIAGKLAHIMSGGDAAPGAEVSEQYLLDLECEAFLSLCGERKTQDRMSHMLSTGKPLRN</sequence>
<evidence type="ECO:0000313" key="9">
    <source>
        <dbReference type="Proteomes" id="UP001157114"/>
    </source>
</evidence>
<dbReference type="Gene3D" id="1.10.1040.50">
    <property type="match status" value="1"/>
</dbReference>
<dbReference type="PANTHER" id="PTHR48075">
    <property type="entry name" value="3-HYDROXYACYL-COA DEHYDROGENASE FAMILY PROTEIN"/>
    <property type="match status" value="1"/>
</dbReference>
<dbReference type="InterPro" id="IPR036291">
    <property type="entry name" value="NAD(P)-bd_dom_sf"/>
</dbReference>
<dbReference type="InterPro" id="IPR006108">
    <property type="entry name" value="3HC_DH_C"/>
</dbReference>
<keyword evidence="9" id="KW-1185">Reference proteome</keyword>
<keyword evidence="3" id="KW-0520">NAD</keyword>
<evidence type="ECO:0000256" key="3">
    <source>
        <dbReference type="ARBA" id="ARBA00023027"/>
    </source>
</evidence>
<dbReference type="CDD" id="cd06558">
    <property type="entry name" value="crotonase-like"/>
    <property type="match status" value="1"/>
</dbReference>
<evidence type="ECO:0000259" key="7">
    <source>
        <dbReference type="Pfam" id="PF16113"/>
    </source>
</evidence>
<dbReference type="InterPro" id="IPR006176">
    <property type="entry name" value="3-OHacyl-CoA_DH_NAD-bd"/>
</dbReference>
<dbReference type="PANTHER" id="PTHR48075:SF7">
    <property type="entry name" value="3-HYDROXYACYL-COA DEHYDROGENASE-RELATED"/>
    <property type="match status" value="1"/>
</dbReference>
<organism evidence="8 9">
    <name type="scientific">Paenibacillus glycanilyticus</name>
    <dbReference type="NCBI Taxonomy" id="126569"/>
    <lineage>
        <taxon>Bacteria</taxon>
        <taxon>Bacillati</taxon>
        <taxon>Bacillota</taxon>
        <taxon>Bacilli</taxon>
        <taxon>Bacillales</taxon>
        <taxon>Paenibacillaceae</taxon>
        <taxon>Paenibacillus</taxon>
    </lineage>
</organism>
<evidence type="ECO:0000313" key="8">
    <source>
        <dbReference type="EMBL" id="GLX67444.1"/>
    </source>
</evidence>
<feature type="domain" description="Enoyl-CoA hydratase/isomerase" evidence="7">
    <location>
        <begin position="512"/>
        <end position="635"/>
    </location>
</feature>
<reference evidence="8 9" key="1">
    <citation type="submission" date="2023-03" db="EMBL/GenBank/DDBJ databases">
        <title>Draft genome sequence of the bacteria which degrade cell wall of Tricholomamatutake.</title>
        <authorList>
            <person name="Konishi Y."/>
            <person name="Fukuta Y."/>
            <person name="Shirasaka N."/>
        </authorList>
    </citation>
    <scope>NUCLEOTIDE SEQUENCE [LARGE SCALE GENOMIC DNA]</scope>
    <source>
        <strain evidence="9">mu1</strain>
    </source>
</reference>
<name>A0ABQ6G916_9BACL</name>
<protein>
    <submittedName>
        <fullName evidence="8">3-hydroxyacyl-CoA dehydrogenase</fullName>
    </submittedName>
</protein>
<comment type="caution">
    <text evidence="8">The sequence shown here is derived from an EMBL/GenBank/DDBJ whole genome shotgun (WGS) entry which is preliminary data.</text>
</comment>
<dbReference type="SUPFAM" id="SSF48179">
    <property type="entry name" value="6-phosphogluconate dehydrogenase C-terminal domain-like"/>
    <property type="match status" value="2"/>
</dbReference>
<dbReference type="Pfam" id="PF00725">
    <property type="entry name" value="3HCDH"/>
    <property type="match status" value="1"/>
</dbReference>
<dbReference type="Pfam" id="PF02737">
    <property type="entry name" value="3HCDH_N"/>
    <property type="match status" value="1"/>
</dbReference>
<accession>A0ABQ6G916</accession>
<dbReference type="Gene3D" id="3.90.226.10">
    <property type="entry name" value="2-enoyl-CoA Hydratase, Chain A, domain 1"/>
    <property type="match status" value="1"/>
</dbReference>
<feature type="domain" description="3-hydroxyacyl-CoA dehydrogenase C-terminal" evidence="5">
    <location>
        <begin position="212"/>
        <end position="311"/>
    </location>
</feature>
<dbReference type="RefSeq" id="WP_284238189.1">
    <property type="nucleotide sequence ID" value="NZ_BSSQ01000006.1"/>
</dbReference>
<gene>
    <name evidence="8" type="primary">fadN</name>
    <name evidence="8" type="ORF">MU1_17890</name>
</gene>
<dbReference type="Pfam" id="PF16113">
    <property type="entry name" value="ECH_2"/>
    <property type="match status" value="1"/>
</dbReference>
<dbReference type="EMBL" id="BSSQ01000006">
    <property type="protein sequence ID" value="GLX67444.1"/>
    <property type="molecule type" value="Genomic_DNA"/>
</dbReference>
<dbReference type="InterPro" id="IPR008927">
    <property type="entry name" value="6-PGluconate_DH-like_C_sf"/>
</dbReference>
<evidence type="ECO:0000259" key="5">
    <source>
        <dbReference type="Pfam" id="PF00725"/>
    </source>
</evidence>
<feature type="domain" description="3-hydroxyacyl-CoA dehydrogenase NAD binding" evidence="6">
    <location>
        <begin position="12"/>
        <end position="209"/>
    </location>
</feature>
<comment type="similarity">
    <text evidence="1">Belongs to the 3-hydroxyacyl-CoA dehydrogenase family.</text>
</comment>
<dbReference type="Gene3D" id="3.40.50.720">
    <property type="entry name" value="NAD(P)-binding Rossmann-like Domain"/>
    <property type="match status" value="1"/>
</dbReference>
<evidence type="ECO:0000259" key="6">
    <source>
        <dbReference type="Pfam" id="PF02737"/>
    </source>
</evidence>
<dbReference type="SUPFAM" id="SSF51735">
    <property type="entry name" value="NAD(P)-binding Rossmann-fold domains"/>
    <property type="match status" value="1"/>
</dbReference>
<dbReference type="Proteomes" id="UP001157114">
    <property type="component" value="Unassembled WGS sequence"/>
</dbReference>
<proteinExistence type="inferred from homology"/>
<dbReference type="SUPFAM" id="SSF52096">
    <property type="entry name" value="ClpP/crotonase"/>
    <property type="match status" value="1"/>
</dbReference>
<dbReference type="InterPro" id="IPR045004">
    <property type="entry name" value="ECH_dom"/>
</dbReference>
<dbReference type="InterPro" id="IPR029045">
    <property type="entry name" value="ClpP/crotonase-like_dom_sf"/>
</dbReference>
<evidence type="ECO:0000256" key="1">
    <source>
        <dbReference type="ARBA" id="ARBA00009463"/>
    </source>
</evidence>